<evidence type="ECO:0000313" key="1">
    <source>
        <dbReference type="EMBL" id="QGH61385.1"/>
    </source>
</evidence>
<name>A0A5Q2VBK7_SERPR</name>
<dbReference type="EMBL" id="CP045913">
    <property type="protein sequence ID" value="QGH61385.1"/>
    <property type="molecule type" value="Genomic_DNA"/>
</dbReference>
<dbReference type="Proteomes" id="UP000381260">
    <property type="component" value="Chromosome"/>
</dbReference>
<organism evidence="1 2">
    <name type="scientific">Serratia proteamaculans</name>
    <dbReference type="NCBI Taxonomy" id="28151"/>
    <lineage>
        <taxon>Bacteria</taxon>
        <taxon>Pseudomonadati</taxon>
        <taxon>Pseudomonadota</taxon>
        <taxon>Gammaproteobacteria</taxon>
        <taxon>Enterobacterales</taxon>
        <taxon>Yersiniaceae</taxon>
        <taxon>Serratia</taxon>
    </lineage>
</organism>
<evidence type="ECO:0000313" key="2">
    <source>
        <dbReference type="Proteomes" id="UP000381260"/>
    </source>
</evidence>
<protein>
    <submittedName>
        <fullName evidence="1">Uncharacterized protein</fullName>
    </submittedName>
</protein>
<proteinExistence type="predicted"/>
<gene>
    <name evidence="1" type="ORF">GHV41_11315</name>
</gene>
<dbReference type="AlphaFoldDB" id="A0A5Q2VBK7"/>
<sequence length="68" mass="7576">MEEVGDRTTVFEFGGLRDRQRDYIDWVLRESLGEGNDISEVITDEAATVLAARLKTPLQIGTGFRGGF</sequence>
<accession>A0A5Q2VBK7</accession>
<reference evidence="1 2" key="1">
    <citation type="submission" date="2019-11" db="EMBL/GenBank/DDBJ databases">
        <title>The Phosphoenolpyruvate Phosphotransferase System Regulates Serratia proteamaculans 336X Biofilm Formation and Wheat Roots colonization.</title>
        <authorList>
            <person name="Liu F."/>
        </authorList>
    </citation>
    <scope>NUCLEOTIDE SEQUENCE [LARGE SCALE GENOMIC DNA]</scope>
    <source>
        <strain evidence="1 2">336X</strain>
    </source>
</reference>